<feature type="signal peptide" evidence="1">
    <location>
        <begin position="1"/>
        <end position="33"/>
    </location>
</feature>
<dbReference type="InterPro" id="IPR037165">
    <property type="entry name" value="AldOxase/xan_DH_Mopterin-bd_sf"/>
</dbReference>
<comment type="caution">
    <text evidence="3">The sequence shown here is derived from an EMBL/GenBank/DDBJ whole genome shotgun (WGS) entry which is preliminary data.</text>
</comment>
<dbReference type="GO" id="GO:0016491">
    <property type="term" value="F:oxidoreductase activity"/>
    <property type="evidence" value="ECO:0007669"/>
    <property type="project" value="InterPro"/>
</dbReference>
<dbReference type="PANTHER" id="PTHR47495">
    <property type="entry name" value="ALDEHYDE DEHYDROGENASE"/>
    <property type="match status" value="1"/>
</dbReference>
<proteinExistence type="predicted"/>
<dbReference type="Gene3D" id="3.30.365.10">
    <property type="entry name" value="Aldehyde oxidase/xanthine dehydrogenase, molybdopterin binding domain"/>
    <property type="match status" value="4"/>
</dbReference>
<reference evidence="3" key="1">
    <citation type="submission" date="2020-08" db="EMBL/GenBank/DDBJ databases">
        <title>Paracoccus amoyensis sp. nov., isolated from the surface seawater at coast of Xiamen, Fujian.</title>
        <authorList>
            <person name="Lyu L."/>
        </authorList>
    </citation>
    <scope>NUCLEOTIDE SEQUENCE</scope>
    <source>
        <strain evidence="3">11-3</strain>
    </source>
</reference>
<dbReference type="AlphaFoldDB" id="A0A926GII8"/>
<dbReference type="InterPro" id="IPR012368">
    <property type="entry name" value="OxRdtase_Mopterin-bd_su_IorB"/>
</dbReference>
<gene>
    <name evidence="3" type="ORF">H4P12_13015</name>
</gene>
<dbReference type="SMART" id="SM01008">
    <property type="entry name" value="Ald_Xan_dh_C"/>
    <property type="match status" value="1"/>
</dbReference>
<dbReference type="InterPro" id="IPR052516">
    <property type="entry name" value="N-heterocyclic_Hydroxylase"/>
</dbReference>
<dbReference type="Gene3D" id="3.90.1170.50">
    <property type="entry name" value="Aldehyde oxidase/xanthine dehydrogenase, a/b hammerhead"/>
    <property type="match status" value="1"/>
</dbReference>
<dbReference type="Pfam" id="PF02738">
    <property type="entry name" value="MoCoBD_1"/>
    <property type="match status" value="1"/>
</dbReference>
<accession>A0A926GII8</accession>
<feature type="chain" id="PRO_5036815022" evidence="1">
    <location>
        <begin position="34"/>
        <end position="720"/>
    </location>
</feature>
<evidence type="ECO:0000313" key="3">
    <source>
        <dbReference type="EMBL" id="MBC9247602.1"/>
    </source>
</evidence>
<feature type="domain" description="Aldehyde oxidase/xanthine dehydrogenase a/b hammerhead" evidence="2">
    <location>
        <begin position="211"/>
        <end position="289"/>
    </location>
</feature>
<keyword evidence="1" id="KW-0732">Signal</keyword>
<dbReference type="PANTHER" id="PTHR47495:SF2">
    <property type="entry name" value="ALDEHYDE DEHYDROGENASE"/>
    <property type="match status" value="1"/>
</dbReference>
<dbReference type="PIRSF" id="PIRSF036389">
    <property type="entry name" value="IOR_B"/>
    <property type="match status" value="1"/>
</dbReference>
<dbReference type="InterPro" id="IPR000674">
    <property type="entry name" value="Ald_Oxase/Xan_DH_a/b"/>
</dbReference>
<evidence type="ECO:0000259" key="2">
    <source>
        <dbReference type="SMART" id="SM01008"/>
    </source>
</evidence>
<dbReference type="InterPro" id="IPR006311">
    <property type="entry name" value="TAT_signal"/>
</dbReference>
<dbReference type="Proteomes" id="UP000608594">
    <property type="component" value="Unassembled WGS sequence"/>
</dbReference>
<evidence type="ECO:0000256" key="1">
    <source>
        <dbReference type="SAM" id="SignalP"/>
    </source>
</evidence>
<dbReference type="InterPro" id="IPR046867">
    <property type="entry name" value="AldOxase/xan_DH_MoCoBD2"/>
</dbReference>
<sequence>MTAMQTTRRGFLAGGAGLMLAMTLPLGKARAQAAAAAAEPFAPNAFIRIAPDDTVTVMIKHLEMGQGPYTGLSTLVAEELDADWAQMRAEGAPANAAEYYNSAFGTALLIQGTGGSTAIANSYMQMRKAGAAARAMLVAAAAEEWGVPAEEITVKAGVVAHEASGKSSGFGALSQAAAGQPVPEDPPVKDAKDFVLIGTDVPKLDTVAKTTGKAVFTLDVFRDGMLTVVVAHPPKFGATVASFDDKAALEVSGVEMVRQIPSGIAVYATNTYAAMKGRDALTVEWDDVNAETRGTAELFEEYSKAVAAGGVTVEENDDIAVLEDAAQILEAEYQFPYLAHAPLEPLDAVIEVKEGKADMWYGCQFPTVDRGTVAQVLGLPLEDVTINVILAGGSFGRRAQGSAHLAAEAAEIAKASGRDGAFKLVWTREDDLKGGYYRPMTVHKLRAGLDVDGNIIGWENVVANQSIMTGTPMEAMLQGGPDATSFEGSSGLPYNLGAKRIGWAKMESPVSVLWWRSVGHTHTGYAVETFLDEVLVAAGKDPVQGRLDLLPADAVRERGVIEKVAEISGWTGSTRDGKGYGIAYVKSFGTYVAEVVEIENRDGVPHITKVWCAVDCGIPVNPNVIRAQMEGGVGFALGTALHDRITLAPGGEVEQSNFHDYPMLRISEMPEVEVAIIQSDADPTGVGEPGVPPLAPAMANAWRALTGTKQYQLPFSGAIS</sequence>
<organism evidence="3 4">
    <name type="scientific">Paracoccus amoyensis</name>
    <dbReference type="NCBI Taxonomy" id="2760093"/>
    <lineage>
        <taxon>Bacteria</taxon>
        <taxon>Pseudomonadati</taxon>
        <taxon>Pseudomonadota</taxon>
        <taxon>Alphaproteobacteria</taxon>
        <taxon>Rhodobacterales</taxon>
        <taxon>Paracoccaceae</taxon>
        <taxon>Paracoccus</taxon>
    </lineage>
</organism>
<name>A0A926GII8_9RHOB</name>
<evidence type="ECO:0000313" key="4">
    <source>
        <dbReference type="Proteomes" id="UP000608594"/>
    </source>
</evidence>
<protein>
    <submittedName>
        <fullName evidence="3">Xanthine dehydrogenase family protein molybdopterin-binding subunit</fullName>
    </submittedName>
</protein>
<keyword evidence="4" id="KW-1185">Reference proteome</keyword>
<dbReference type="Pfam" id="PF20256">
    <property type="entry name" value="MoCoBD_2"/>
    <property type="match status" value="2"/>
</dbReference>
<dbReference type="PROSITE" id="PS51318">
    <property type="entry name" value="TAT"/>
    <property type="match status" value="1"/>
</dbReference>
<dbReference type="SUPFAM" id="SSF56003">
    <property type="entry name" value="Molybdenum cofactor-binding domain"/>
    <property type="match status" value="2"/>
</dbReference>
<dbReference type="RefSeq" id="WP_187794102.1">
    <property type="nucleotide sequence ID" value="NZ_JACOQL010000004.1"/>
</dbReference>
<dbReference type="InterPro" id="IPR008274">
    <property type="entry name" value="AldOxase/xan_DH_MoCoBD1"/>
</dbReference>
<dbReference type="EMBL" id="JACOQL010000004">
    <property type="protein sequence ID" value="MBC9247602.1"/>
    <property type="molecule type" value="Genomic_DNA"/>
</dbReference>